<evidence type="ECO:0000256" key="5">
    <source>
        <dbReference type="ARBA" id="ARBA00022990"/>
    </source>
</evidence>
<protein>
    <submittedName>
        <fullName evidence="10">Enoyl-CoA hydratase/isomerase family protein</fullName>
    </submittedName>
</protein>
<dbReference type="PANTHER" id="PTHR43149:SF1">
    <property type="entry name" value="DELTA(3,5)-DELTA(2,4)-DIENOYL-COA ISOMERASE, MITOCHONDRIAL"/>
    <property type="match status" value="1"/>
</dbReference>
<keyword evidence="4" id="KW-0276">Fatty acid metabolism</keyword>
<comment type="pathway">
    <text evidence="2">Lipid metabolism; fatty acid beta-oxidation.</text>
</comment>
<gene>
    <name evidence="10" type="ORF">AAL_00848</name>
</gene>
<organism evidence="10 11">
    <name type="scientific">Moelleriella libera RCEF 2490</name>
    <dbReference type="NCBI Taxonomy" id="1081109"/>
    <lineage>
        <taxon>Eukaryota</taxon>
        <taxon>Fungi</taxon>
        <taxon>Dikarya</taxon>
        <taxon>Ascomycota</taxon>
        <taxon>Pezizomycotina</taxon>
        <taxon>Sordariomycetes</taxon>
        <taxon>Hypocreomycetidae</taxon>
        <taxon>Hypocreales</taxon>
        <taxon>Clavicipitaceae</taxon>
        <taxon>Moelleriella</taxon>
    </lineage>
</organism>
<dbReference type="FunFam" id="3.90.226.10:FF:000024">
    <property type="entry name" value="Delta3,5-delta2,4-dienoyl-CoA isomerase"/>
    <property type="match status" value="1"/>
</dbReference>
<proteinExistence type="inferred from homology"/>
<comment type="similarity">
    <text evidence="3">Belongs to the enoyl-CoA hydratase/isomerase family.</text>
</comment>
<evidence type="ECO:0000313" key="11">
    <source>
        <dbReference type="Proteomes" id="UP000078544"/>
    </source>
</evidence>
<dbReference type="OrthoDB" id="14970at2759"/>
<evidence type="ECO:0000256" key="6">
    <source>
        <dbReference type="ARBA" id="ARBA00023098"/>
    </source>
</evidence>
<evidence type="ECO:0000256" key="1">
    <source>
        <dbReference type="ARBA" id="ARBA00004275"/>
    </source>
</evidence>
<reference evidence="10 11" key="1">
    <citation type="journal article" date="2016" name="Genome Biol. Evol.">
        <title>Divergent and convergent evolution of fungal pathogenicity.</title>
        <authorList>
            <person name="Shang Y."/>
            <person name="Xiao G."/>
            <person name="Zheng P."/>
            <person name="Cen K."/>
            <person name="Zhan S."/>
            <person name="Wang C."/>
        </authorList>
    </citation>
    <scope>NUCLEOTIDE SEQUENCE [LARGE SCALE GENOMIC DNA]</scope>
    <source>
        <strain evidence="10 11">RCEF 2490</strain>
    </source>
</reference>
<feature type="domain" description="Enoyl-CoA hydratase/isomerase" evidence="9">
    <location>
        <begin position="27"/>
        <end position="219"/>
    </location>
</feature>
<dbReference type="InterPro" id="IPR045002">
    <property type="entry name" value="Ech1-like"/>
</dbReference>
<evidence type="ECO:0000313" key="10">
    <source>
        <dbReference type="EMBL" id="OAA33383.1"/>
    </source>
</evidence>
<comment type="caution">
    <text evidence="10">The sequence shown here is derived from an EMBL/GenBank/DDBJ whole genome shotgun (WGS) entry which is preliminary data.</text>
</comment>
<dbReference type="GO" id="GO:0005777">
    <property type="term" value="C:peroxisome"/>
    <property type="evidence" value="ECO:0007669"/>
    <property type="project" value="UniProtKB-SubCell"/>
</dbReference>
<sequence length="294" mass="30742">MAQSPATLAAYSSYEFMRVTSPAPHVAHVEINRAPKLNAFSQAVWLEFGRVFRQISLDADLRAVVLSGAGDRAFTAGLDLGAASASLGGGGGGGGGDGGEVLDPARKAKALRAHIEEFQGCISEMERCEKPVICVLHGISLGLAIDISCCADIRIAASNARMAVKEVDIGLAADIGTLARLPKIVGSTSWVKDVCLTARDFSAHEALQAGFVSHVLQDKAGAVQKAVEIAVLLAEKSPVAVQGTKELLNYGRENSTAATLRYTSVWNSVALQTADVPAALQGTMAKKRPSFAKL</sequence>
<dbReference type="FunFam" id="1.10.12.10:FF:000004">
    <property type="entry name" value="Delta3,5-delta2,4-dienoyl-CoA isomerase"/>
    <property type="match status" value="1"/>
</dbReference>
<keyword evidence="5" id="KW-0007">Acetylation</keyword>
<keyword evidence="7" id="KW-0576">Peroxisome</keyword>
<keyword evidence="8 10" id="KW-0413">Isomerase</keyword>
<dbReference type="Gene3D" id="3.90.226.10">
    <property type="entry name" value="2-enoyl-CoA Hydratase, Chain A, domain 1"/>
    <property type="match status" value="1"/>
</dbReference>
<evidence type="ECO:0000256" key="8">
    <source>
        <dbReference type="ARBA" id="ARBA00023235"/>
    </source>
</evidence>
<dbReference type="GO" id="GO:0005739">
    <property type="term" value="C:mitochondrion"/>
    <property type="evidence" value="ECO:0007669"/>
    <property type="project" value="TreeGrafter"/>
</dbReference>
<evidence type="ECO:0000256" key="2">
    <source>
        <dbReference type="ARBA" id="ARBA00005005"/>
    </source>
</evidence>
<dbReference type="GO" id="GO:0006635">
    <property type="term" value="P:fatty acid beta-oxidation"/>
    <property type="evidence" value="ECO:0007669"/>
    <property type="project" value="UniProtKB-UniPathway"/>
</dbReference>
<dbReference type="SUPFAM" id="SSF52096">
    <property type="entry name" value="ClpP/crotonase"/>
    <property type="match status" value="1"/>
</dbReference>
<dbReference type="Proteomes" id="UP000078544">
    <property type="component" value="Unassembled WGS sequence"/>
</dbReference>
<dbReference type="STRING" id="1081109.A0A166V8F5"/>
<keyword evidence="11" id="KW-1185">Reference proteome</keyword>
<dbReference type="InterPro" id="IPR029045">
    <property type="entry name" value="ClpP/crotonase-like_dom_sf"/>
</dbReference>
<name>A0A166V8F5_9HYPO</name>
<dbReference type="Pfam" id="PF16113">
    <property type="entry name" value="ECH_2"/>
    <property type="match status" value="1"/>
</dbReference>
<dbReference type="PANTHER" id="PTHR43149">
    <property type="entry name" value="ENOYL-COA HYDRATASE"/>
    <property type="match status" value="1"/>
</dbReference>
<keyword evidence="6" id="KW-0443">Lipid metabolism</keyword>
<dbReference type="EMBL" id="AZGY01000001">
    <property type="protein sequence ID" value="OAA33383.1"/>
    <property type="molecule type" value="Genomic_DNA"/>
</dbReference>
<evidence type="ECO:0000256" key="3">
    <source>
        <dbReference type="ARBA" id="ARBA00005254"/>
    </source>
</evidence>
<dbReference type="InterPro" id="IPR045004">
    <property type="entry name" value="ECH_dom"/>
</dbReference>
<evidence type="ECO:0000256" key="4">
    <source>
        <dbReference type="ARBA" id="ARBA00022832"/>
    </source>
</evidence>
<dbReference type="Gene3D" id="1.10.12.10">
    <property type="entry name" value="Lyase 2-enoyl-coa Hydratase, Chain A, domain 2"/>
    <property type="match status" value="1"/>
</dbReference>
<evidence type="ECO:0000259" key="9">
    <source>
        <dbReference type="Pfam" id="PF16113"/>
    </source>
</evidence>
<evidence type="ECO:0000256" key="7">
    <source>
        <dbReference type="ARBA" id="ARBA00023140"/>
    </source>
</evidence>
<dbReference type="UniPathway" id="UPA00659"/>
<dbReference type="InterPro" id="IPR014748">
    <property type="entry name" value="Enoyl-CoA_hydra_C"/>
</dbReference>
<dbReference type="GO" id="GO:0051750">
    <property type="term" value="F:delta(3,5)-delta(2,4)-dienoyl-CoA isomerase activity"/>
    <property type="evidence" value="ECO:0007669"/>
    <property type="project" value="TreeGrafter"/>
</dbReference>
<dbReference type="AlphaFoldDB" id="A0A166V8F5"/>
<comment type="subcellular location">
    <subcellularLocation>
        <location evidence="1">Peroxisome</location>
    </subcellularLocation>
</comment>
<dbReference type="CDD" id="cd06558">
    <property type="entry name" value="crotonase-like"/>
    <property type="match status" value="1"/>
</dbReference>
<accession>A0A166V8F5</accession>